<proteinExistence type="inferred from homology"/>
<dbReference type="Pfam" id="PF19038">
    <property type="entry name" value="Fuz_longin_3"/>
    <property type="match status" value="1"/>
</dbReference>
<comment type="caution">
    <text evidence="8">The sequence shown here is derived from an EMBL/GenBank/DDBJ whole genome shotgun (WGS) entry which is preliminary data.</text>
</comment>
<dbReference type="InterPro" id="IPR026069">
    <property type="entry name" value="Fuzzy"/>
</dbReference>
<dbReference type="SUPFAM" id="SSF54928">
    <property type="entry name" value="RNA-binding domain, RBD"/>
    <property type="match status" value="1"/>
</dbReference>
<organism evidence="8 9">
    <name type="scientific">Cotesia glomerata</name>
    <name type="common">Lepidopteran parasitic wasp</name>
    <name type="synonym">Apanteles glomeratus</name>
    <dbReference type="NCBI Taxonomy" id="32391"/>
    <lineage>
        <taxon>Eukaryota</taxon>
        <taxon>Metazoa</taxon>
        <taxon>Ecdysozoa</taxon>
        <taxon>Arthropoda</taxon>
        <taxon>Hexapoda</taxon>
        <taxon>Insecta</taxon>
        <taxon>Pterygota</taxon>
        <taxon>Neoptera</taxon>
        <taxon>Endopterygota</taxon>
        <taxon>Hymenoptera</taxon>
        <taxon>Apocrita</taxon>
        <taxon>Ichneumonoidea</taxon>
        <taxon>Braconidae</taxon>
        <taxon>Microgastrinae</taxon>
        <taxon>Cotesia</taxon>
    </lineage>
</organism>
<feature type="domain" description="FUZ/MON1/HPS1 third Longin" evidence="7">
    <location>
        <begin position="288"/>
        <end position="405"/>
    </location>
</feature>
<dbReference type="InterPro" id="IPR043972">
    <property type="entry name" value="FUZ/MON1/HPS1_longin_1"/>
</dbReference>
<evidence type="ECO:0000259" key="7">
    <source>
        <dbReference type="Pfam" id="PF19038"/>
    </source>
</evidence>
<dbReference type="GO" id="GO:0005856">
    <property type="term" value="C:cytoskeleton"/>
    <property type="evidence" value="ECO:0007669"/>
    <property type="project" value="UniProtKB-SubCell"/>
</dbReference>
<evidence type="ECO:0000256" key="3">
    <source>
        <dbReference type="ARBA" id="ARBA00022490"/>
    </source>
</evidence>
<reference evidence="8 9" key="1">
    <citation type="journal article" date="2021" name="J. Hered.">
        <title>A chromosome-level genome assembly of the parasitoid wasp, Cotesia glomerata (Hymenoptera: Braconidae).</title>
        <authorList>
            <person name="Pinto B.J."/>
            <person name="Weis J.J."/>
            <person name="Gamble T."/>
            <person name="Ode P.J."/>
            <person name="Paul R."/>
            <person name="Zaspel J.M."/>
        </authorList>
    </citation>
    <scope>NUCLEOTIDE SEQUENCE [LARGE SCALE GENOMIC DNA]</scope>
    <source>
        <strain evidence="8">CgM1</strain>
    </source>
</reference>
<evidence type="ECO:0000256" key="1">
    <source>
        <dbReference type="ARBA" id="ARBA00004245"/>
    </source>
</evidence>
<name>A0AAV7ID26_COTGL</name>
<dbReference type="CDD" id="cd12442">
    <property type="entry name" value="RRM_RBM48"/>
    <property type="match status" value="1"/>
</dbReference>
<feature type="domain" description="FUZ/MON1/HPS1 first Longin" evidence="5">
    <location>
        <begin position="4"/>
        <end position="125"/>
    </location>
</feature>
<dbReference type="GO" id="GO:0003676">
    <property type="term" value="F:nucleic acid binding"/>
    <property type="evidence" value="ECO:0007669"/>
    <property type="project" value="InterPro"/>
</dbReference>
<gene>
    <name evidence="8" type="ORF">KQX54_018528</name>
</gene>
<dbReference type="Pfam" id="PF19037">
    <property type="entry name" value="Fuz_longin_2"/>
    <property type="match status" value="1"/>
</dbReference>
<evidence type="ECO:0000259" key="5">
    <source>
        <dbReference type="Pfam" id="PF19036"/>
    </source>
</evidence>
<protein>
    <submittedName>
        <fullName evidence="8">Uncharacterized protein</fullName>
    </submittedName>
</protein>
<dbReference type="EMBL" id="JAHXZJ010001864">
    <property type="protein sequence ID" value="KAH0550276.1"/>
    <property type="molecule type" value="Genomic_DNA"/>
</dbReference>
<evidence type="ECO:0000256" key="2">
    <source>
        <dbReference type="ARBA" id="ARBA00008550"/>
    </source>
</evidence>
<dbReference type="AlphaFoldDB" id="A0AAV7ID26"/>
<evidence type="ECO:0000256" key="4">
    <source>
        <dbReference type="ARBA" id="ARBA00023212"/>
    </source>
</evidence>
<evidence type="ECO:0000313" key="8">
    <source>
        <dbReference type="EMBL" id="KAH0550276.1"/>
    </source>
</evidence>
<sequence length="693" mass="79303">MAAHVMCLTSSGGIPIFLKKRGDGNIITFSKMASLSGIHMFLKSQDIKLNDTHMPDTVIVWKEYVESVILIAIASGTTKKILDYFIDAVFNAMIFVVGIEEIKNPRNLEKLKKDLLASSTIIDRLFDCLDIGDRTSDKVELITLPSCILCPENNLLRNSLETFVEYLDSSYGCILVHGCVAIATESWWDLDSIEIKLLVMAAFMDKNSTACDFPVFLPKMSPNIAFRLITITLIEGVQILALCGPKPDLTEIEKTAIQCWRSHIDILRSAEKCYPNCFPSTISLDPSILGFLLIDYQTGKYVAGRNPKPSSNHPTGAHKLDILRSFYYQAVEVFLTSEPSDKQEHDKNTNKKPVIRSKETYWCLEYYKCHALKEKDNIICILYTYTIPIHTIRLITRKTLKILISDKQVYTVNDESQHIIISGVPKLKLHDDLMKIVSPYGHIKEFAGINDYPDEEFTESYHVRYERIQSARIAKRFLDCKNFFGGVLHVFYAPELESIAETRKKLIQRRRDISVRIKRQKEEATNLKVDSFEPKQQFNRQKKYPTLPLTEERLQQQYPGESFSSIYNGIPRNIDPRPVSEPSLPKHELHLQSSSKNYKGRNTEGVKVRVERPKLIDTKKLSQFKNSTKDVNIFSAVKKVDQGITIKLLPNAERTKKRILIRDESVRNLLPKDDLQTSIESAKARIREAMEKN</sequence>
<evidence type="ECO:0000259" key="6">
    <source>
        <dbReference type="Pfam" id="PF19037"/>
    </source>
</evidence>
<dbReference type="InterPro" id="IPR043971">
    <property type="entry name" value="FUZ/MON1/HPS1_longin_2"/>
</dbReference>
<evidence type="ECO:0000313" key="9">
    <source>
        <dbReference type="Proteomes" id="UP000826195"/>
    </source>
</evidence>
<dbReference type="InterPro" id="IPR043970">
    <property type="entry name" value="FUZ/MON1/HPS1_longin_3"/>
</dbReference>
<dbReference type="PANTHER" id="PTHR13559">
    <property type="entry name" value="INTRACELLULAR TRAFFIC PROTEIN-RELATED"/>
    <property type="match status" value="1"/>
</dbReference>
<dbReference type="GO" id="GO:1905515">
    <property type="term" value="P:non-motile cilium assembly"/>
    <property type="evidence" value="ECO:0007669"/>
    <property type="project" value="TreeGrafter"/>
</dbReference>
<feature type="domain" description="FUZ/MON1/HPS1 second Longin" evidence="6">
    <location>
        <begin position="169"/>
        <end position="261"/>
    </location>
</feature>
<dbReference type="InterPro" id="IPR035979">
    <property type="entry name" value="RBD_domain_sf"/>
</dbReference>
<accession>A0AAV7ID26</accession>
<dbReference type="Pfam" id="PF19036">
    <property type="entry name" value="Fuz_longin_1"/>
    <property type="match status" value="1"/>
</dbReference>
<keyword evidence="4" id="KW-0206">Cytoskeleton</keyword>
<dbReference type="PANTHER" id="PTHR13559:SF1">
    <property type="entry name" value="PROTEIN FUZZY HOMOLOG"/>
    <property type="match status" value="1"/>
</dbReference>
<comment type="subcellular location">
    <subcellularLocation>
        <location evidence="1">Cytoplasm</location>
        <location evidence="1">Cytoskeleton</location>
    </subcellularLocation>
</comment>
<keyword evidence="3" id="KW-0963">Cytoplasm</keyword>
<comment type="similarity">
    <text evidence="2">Belongs to the fuzzy family.</text>
</comment>
<keyword evidence="9" id="KW-1185">Reference proteome</keyword>
<dbReference type="Proteomes" id="UP000826195">
    <property type="component" value="Unassembled WGS sequence"/>
</dbReference>
<dbReference type="InterPro" id="IPR034264">
    <property type="entry name" value="RBM48_RRM"/>
</dbReference>
<dbReference type="GO" id="GO:0016192">
    <property type="term" value="P:vesicle-mediated transport"/>
    <property type="evidence" value="ECO:0007669"/>
    <property type="project" value="InterPro"/>
</dbReference>